<keyword evidence="2" id="KW-1185">Reference proteome</keyword>
<evidence type="ECO:0000313" key="2">
    <source>
        <dbReference type="Proteomes" id="UP000291404"/>
    </source>
</evidence>
<dbReference type="EMBL" id="PITI01000900">
    <property type="protein sequence ID" value="TBU03589.1"/>
    <property type="molecule type" value="Genomic_DNA"/>
</dbReference>
<dbReference type="VEuPathDB" id="MicrosporidiaDB:CWI36_0900p0010"/>
<reference evidence="1 2" key="1">
    <citation type="submission" date="2017-12" db="EMBL/GenBank/DDBJ databases">
        <authorList>
            <person name="Pombert J.-F."/>
            <person name="Haag K.L."/>
            <person name="Ebert D."/>
        </authorList>
    </citation>
    <scope>NUCLEOTIDE SEQUENCE [LARGE SCALE GENOMIC DNA]</scope>
    <source>
        <strain evidence="1">BE-OM-2</strain>
    </source>
</reference>
<name>A0A4Q9L7C7_9MICR</name>
<evidence type="ECO:0000313" key="1">
    <source>
        <dbReference type="EMBL" id="TBU03589.1"/>
    </source>
</evidence>
<organism evidence="1 2">
    <name type="scientific">Hamiltosporidium magnivora</name>
    <dbReference type="NCBI Taxonomy" id="148818"/>
    <lineage>
        <taxon>Eukaryota</taxon>
        <taxon>Fungi</taxon>
        <taxon>Fungi incertae sedis</taxon>
        <taxon>Microsporidia</taxon>
        <taxon>Dubosqiidae</taxon>
        <taxon>Hamiltosporidium</taxon>
    </lineage>
</organism>
<dbReference type="AlphaFoldDB" id="A0A4Q9L7C7"/>
<gene>
    <name evidence="1" type="ORF">CWI36_0900p0010</name>
</gene>
<dbReference type="VEuPathDB" id="MicrosporidiaDB:CWI39_2133p0010"/>
<protein>
    <submittedName>
        <fullName evidence="1">Uncharacterized protein</fullName>
    </submittedName>
</protein>
<sequence>MILLNHNAPLEFIEKRALEIKKILENEEKYKEKKTEIYKFWRRENRTEMLLDDQFYYLGLILKKKLIMKFYEETNPHLQRLSSRFYDLSKETDFIAEKERQAYTFIERNLIKDTSIDFATVFEGRKLERSYFEYYNNENNYFEEFAFTAKVYYDSCIQNEFYAIPEKESPIKAVLTKLNSKLESLMKEMYINKVLLKILIDIFHGNDILYYISTEDQSFYTYNNLLDTDQRIGFFIDNFVNHLYFILKEKFEGLSFPKCKKKLKFKGIDILLKFLLNQ</sequence>
<accession>A0A4Q9L7C7</accession>
<proteinExistence type="predicted"/>
<comment type="caution">
    <text evidence="1">The sequence shown here is derived from an EMBL/GenBank/DDBJ whole genome shotgun (WGS) entry which is preliminary data.</text>
</comment>
<dbReference type="Proteomes" id="UP000291404">
    <property type="component" value="Unassembled WGS sequence"/>
</dbReference>